<evidence type="ECO:0000259" key="1">
    <source>
        <dbReference type="SMART" id="SM00382"/>
    </source>
</evidence>
<dbReference type="EMBL" id="CP060828">
    <property type="protein sequence ID" value="QNP70736.1"/>
    <property type="molecule type" value="Genomic_DNA"/>
</dbReference>
<dbReference type="GO" id="GO:0016887">
    <property type="term" value="F:ATP hydrolysis activity"/>
    <property type="evidence" value="ECO:0007669"/>
    <property type="project" value="InterPro"/>
</dbReference>
<dbReference type="Pfam" id="PF07728">
    <property type="entry name" value="AAA_5"/>
    <property type="match status" value="1"/>
</dbReference>
<dbReference type="InterPro" id="IPR027417">
    <property type="entry name" value="P-loop_NTPase"/>
</dbReference>
<feature type="domain" description="AAA+ ATPase" evidence="1">
    <location>
        <begin position="39"/>
        <end position="185"/>
    </location>
</feature>
<evidence type="ECO:0000313" key="3">
    <source>
        <dbReference type="Proteomes" id="UP000516052"/>
    </source>
</evidence>
<gene>
    <name evidence="2" type="ORF">IAG44_15715</name>
</gene>
<dbReference type="SMART" id="SM00382">
    <property type="entry name" value="AAA"/>
    <property type="match status" value="1"/>
</dbReference>
<dbReference type="Gene3D" id="3.40.50.300">
    <property type="entry name" value="P-loop containing nucleotide triphosphate hydrolases"/>
    <property type="match status" value="1"/>
</dbReference>
<dbReference type="KEGG" id="sroi:IAG44_15715"/>
<reference evidence="2 3" key="1">
    <citation type="submission" date="2020-08" db="EMBL/GenBank/DDBJ databases">
        <title>A novel species.</title>
        <authorList>
            <person name="Gao J."/>
        </authorList>
    </citation>
    <scope>NUCLEOTIDE SEQUENCE [LARGE SCALE GENOMIC DNA]</scope>
    <source>
        <strain evidence="2 3">CRXT-G-22</strain>
    </source>
</reference>
<name>A0A7H0ID70_9ACTN</name>
<organism evidence="2 3">
    <name type="scientific">Streptomyces roseirectus</name>
    <dbReference type="NCBI Taxonomy" id="2768066"/>
    <lineage>
        <taxon>Bacteria</taxon>
        <taxon>Bacillati</taxon>
        <taxon>Actinomycetota</taxon>
        <taxon>Actinomycetes</taxon>
        <taxon>Kitasatosporales</taxon>
        <taxon>Streptomycetaceae</taxon>
        <taxon>Streptomyces</taxon>
    </lineage>
</organism>
<dbReference type="RefSeq" id="WP_187747743.1">
    <property type="nucleotide sequence ID" value="NZ_CP060828.1"/>
</dbReference>
<proteinExistence type="predicted"/>
<dbReference type="SUPFAM" id="SSF52540">
    <property type="entry name" value="P-loop containing nucleoside triphosphate hydrolases"/>
    <property type="match status" value="1"/>
</dbReference>
<protein>
    <submittedName>
        <fullName evidence="2">MoxR family ATPase</fullName>
    </submittedName>
</protein>
<accession>A0A7H0ID70</accession>
<dbReference type="AlphaFoldDB" id="A0A7H0ID70"/>
<dbReference type="InterPro" id="IPR003593">
    <property type="entry name" value="AAA+_ATPase"/>
</dbReference>
<dbReference type="CDD" id="cd00009">
    <property type="entry name" value="AAA"/>
    <property type="match status" value="1"/>
</dbReference>
<dbReference type="InterPro" id="IPR011704">
    <property type="entry name" value="ATPase_dyneun-rel_AAA"/>
</dbReference>
<sequence>MPENTQLSLADDLLALLSDTTTEPRPDQQLEALTLAVAADLPVLLWGEPGIGKTAALNQLAESLELPLTTVIASVHEPSDFAGLPVVGDDPAVQGVPMAPPDWAVRLVRAGRGLLFLDELSTAPPAVQAALLRLVLERRIGALRLPPGVRIVAAANPRSSAADGWELSAPLANRFVHLQWVHDHDVVVRGLGGTWPRASLPVLDPGKLAGSVEYARRAVCGLLAVRPKLVHQMPSAETRRGGAWASPRSWDMALRLVAFATAAGASREVLSMLVRGTVGDGPGLELLACVDRLDLPDPESVLADPANAELPTRGDLRQAVLDGVVEAVRSRPTRARWDSAWAVLVHALETGAPDLVVVPASTLASLRREEWDVPVEIERLAGVVALSRGADRAAAKVRAGAGS</sequence>
<evidence type="ECO:0000313" key="2">
    <source>
        <dbReference type="EMBL" id="QNP70736.1"/>
    </source>
</evidence>
<dbReference type="GO" id="GO:0005524">
    <property type="term" value="F:ATP binding"/>
    <property type="evidence" value="ECO:0007669"/>
    <property type="project" value="InterPro"/>
</dbReference>
<keyword evidence="3" id="KW-1185">Reference proteome</keyword>
<dbReference type="InterPro" id="IPR050764">
    <property type="entry name" value="CbbQ/NirQ/NorQ/GpvN"/>
</dbReference>
<dbReference type="Proteomes" id="UP000516052">
    <property type="component" value="Chromosome"/>
</dbReference>
<dbReference type="PANTHER" id="PTHR42759:SF1">
    <property type="entry name" value="MAGNESIUM-CHELATASE SUBUNIT CHLD"/>
    <property type="match status" value="1"/>
</dbReference>
<dbReference type="PANTHER" id="PTHR42759">
    <property type="entry name" value="MOXR FAMILY PROTEIN"/>
    <property type="match status" value="1"/>
</dbReference>